<evidence type="ECO:0000256" key="8">
    <source>
        <dbReference type="ARBA" id="ARBA00022771"/>
    </source>
</evidence>
<keyword evidence="19" id="KW-1185">Reference proteome</keyword>
<evidence type="ECO:0000256" key="6">
    <source>
        <dbReference type="ARBA" id="ARBA00022692"/>
    </source>
</evidence>
<keyword evidence="7" id="KW-0479">Metal-binding</keyword>
<evidence type="ECO:0000256" key="15">
    <source>
        <dbReference type="SAM" id="MobiDB-lite"/>
    </source>
</evidence>
<evidence type="ECO:0000256" key="7">
    <source>
        <dbReference type="ARBA" id="ARBA00022723"/>
    </source>
</evidence>
<evidence type="ECO:0000256" key="11">
    <source>
        <dbReference type="ARBA" id="ARBA00022989"/>
    </source>
</evidence>
<sequence>GGQPSPPSNPYTTFSPSMGVIIIVLVVTIFLMGFFSIYIRNCYGAGAPAGGFRQGFSVRARRTAAERGLNAAIVESFPTMSYSDVRDHKIGNGELECAVCLNEFADGDTLRLLPKCDHVFHPECIGTWLEHHVTCPVCRANLELLQQQGGGDDPPPPPPVQREFGGDGDSDDRIGSSRVDVAVQIEETPASETATRSWSLKKTGFGRFKSHSTGHSLVLPGENLERFTLRLPEGVRKEVIDRAMLNRTSGREGGAGSGGGSLRRVYRTGGRYIWRTEKNDTAAKSDRWAIFSRAVSGKLSKAAADGGGEGGSAAVKMPSFNCLEPKTEDGAGLIAN</sequence>
<dbReference type="EC" id="2.3.2.27" evidence="4"/>
<comment type="pathway">
    <text evidence="3">Protein modification; protein ubiquitination.</text>
</comment>
<evidence type="ECO:0000256" key="4">
    <source>
        <dbReference type="ARBA" id="ARBA00012483"/>
    </source>
</evidence>
<keyword evidence="11 16" id="KW-1133">Transmembrane helix</keyword>
<dbReference type="OrthoDB" id="8062037at2759"/>
<keyword evidence="8 14" id="KW-0863">Zinc-finger</keyword>
<evidence type="ECO:0000313" key="18">
    <source>
        <dbReference type="EMBL" id="EPS66294.1"/>
    </source>
</evidence>
<comment type="similarity">
    <text evidence="13">Belongs to the RING-type zinc finger family. ATL subfamily.</text>
</comment>
<dbReference type="GO" id="GO:0008270">
    <property type="term" value="F:zinc ion binding"/>
    <property type="evidence" value="ECO:0007669"/>
    <property type="project" value="UniProtKB-KW"/>
</dbReference>
<feature type="region of interest" description="Disordered" evidence="15">
    <location>
        <begin position="146"/>
        <end position="175"/>
    </location>
</feature>
<evidence type="ECO:0000256" key="3">
    <source>
        <dbReference type="ARBA" id="ARBA00004906"/>
    </source>
</evidence>
<dbReference type="SUPFAM" id="SSF57850">
    <property type="entry name" value="RING/U-box"/>
    <property type="match status" value="1"/>
</dbReference>
<dbReference type="EMBL" id="AUSU01003751">
    <property type="protein sequence ID" value="EPS66294.1"/>
    <property type="molecule type" value="Genomic_DNA"/>
</dbReference>
<evidence type="ECO:0000259" key="17">
    <source>
        <dbReference type="PROSITE" id="PS50089"/>
    </source>
</evidence>
<dbReference type="Proteomes" id="UP000015453">
    <property type="component" value="Unassembled WGS sequence"/>
</dbReference>
<dbReference type="Gene3D" id="3.30.40.10">
    <property type="entry name" value="Zinc/RING finger domain, C3HC4 (zinc finger)"/>
    <property type="match status" value="1"/>
</dbReference>
<keyword evidence="6 16" id="KW-0812">Transmembrane</keyword>
<dbReference type="GO" id="GO:0016020">
    <property type="term" value="C:membrane"/>
    <property type="evidence" value="ECO:0007669"/>
    <property type="project" value="UniProtKB-SubCell"/>
</dbReference>
<evidence type="ECO:0000256" key="13">
    <source>
        <dbReference type="ARBA" id="ARBA00024209"/>
    </source>
</evidence>
<keyword evidence="5" id="KW-0808">Transferase</keyword>
<organism evidence="18 19">
    <name type="scientific">Genlisea aurea</name>
    <dbReference type="NCBI Taxonomy" id="192259"/>
    <lineage>
        <taxon>Eukaryota</taxon>
        <taxon>Viridiplantae</taxon>
        <taxon>Streptophyta</taxon>
        <taxon>Embryophyta</taxon>
        <taxon>Tracheophyta</taxon>
        <taxon>Spermatophyta</taxon>
        <taxon>Magnoliopsida</taxon>
        <taxon>eudicotyledons</taxon>
        <taxon>Gunneridae</taxon>
        <taxon>Pentapetalae</taxon>
        <taxon>asterids</taxon>
        <taxon>lamiids</taxon>
        <taxon>Lamiales</taxon>
        <taxon>Lentibulariaceae</taxon>
        <taxon>Genlisea</taxon>
    </lineage>
</organism>
<feature type="transmembrane region" description="Helical" evidence="16">
    <location>
        <begin position="20"/>
        <end position="39"/>
    </location>
</feature>
<evidence type="ECO:0000256" key="14">
    <source>
        <dbReference type="PROSITE-ProRule" id="PRU00175"/>
    </source>
</evidence>
<keyword evidence="9" id="KW-0833">Ubl conjugation pathway</keyword>
<keyword evidence="12 16" id="KW-0472">Membrane</keyword>
<evidence type="ECO:0000256" key="12">
    <source>
        <dbReference type="ARBA" id="ARBA00023136"/>
    </source>
</evidence>
<dbReference type="FunFam" id="3.30.40.10:FF:000187">
    <property type="entry name" value="E3 ubiquitin-protein ligase ATL6"/>
    <property type="match status" value="1"/>
</dbReference>
<proteinExistence type="inferred from homology"/>
<reference evidence="18 19" key="1">
    <citation type="journal article" date="2013" name="BMC Genomics">
        <title>The miniature genome of a carnivorous plant Genlisea aurea contains a low number of genes and short non-coding sequences.</title>
        <authorList>
            <person name="Leushkin E.V."/>
            <person name="Sutormin R.A."/>
            <person name="Nabieva E.R."/>
            <person name="Penin A.A."/>
            <person name="Kondrashov A.S."/>
            <person name="Logacheva M.D."/>
        </authorList>
    </citation>
    <scope>NUCLEOTIDE SEQUENCE [LARGE SCALE GENOMIC DNA]</scope>
</reference>
<dbReference type="PROSITE" id="PS50089">
    <property type="entry name" value="ZF_RING_2"/>
    <property type="match status" value="1"/>
</dbReference>
<evidence type="ECO:0000313" key="19">
    <source>
        <dbReference type="Proteomes" id="UP000015453"/>
    </source>
</evidence>
<comment type="caution">
    <text evidence="18">The sequence shown here is derived from an EMBL/GenBank/DDBJ whole genome shotgun (WGS) entry which is preliminary data.</text>
</comment>
<evidence type="ECO:0000256" key="10">
    <source>
        <dbReference type="ARBA" id="ARBA00022833"/>
    </source>
</evidence>
<name>S8CH22_9LAMI</name>
<evidence type="ECO:0000256" key="9">
    <source>
        <dbReference type="ARBA" id="ARBA00022786"/>
    </source>
</evidence>
<protein>
    <recommendedName>
        <fullName evidence="4">RING-type E3 ubiquitin transferase</fullName>
        <ecNumber evidence="4">2.3.2.27</ecNumber>
    </recommendedName>
</protein>
<feature type="non-terminal residue" evidence="18">
    <location>
        <position position="1"/>
    </location>
</feature>
<dbReference type="PANTHER" id="PTHR14155">
    <property type="entry name" value="RING FINGER DOMAIN-CONTAINING"/>
    <property type="match status" value="1"/>
</dbReference>
<feature type="domain" description="RING-type" evidence="17">
    <location>
        <begin position="97"/>
        <end position="139"/>
    </location>
</feature>
<dbReference type="InterPro" id="IPR053238">
    <property type="entry name" value="RING-H2_zinc_finger"/>
</dbReference>
<dbReference type="GO" id="GO:0061630">
    <property type="term" value="F:ubiquitin protein ligase activity"/>
    <property type="evidence" value="ECO:0007669"/>
    <property type="project" value="UniProtKB-EC"/>
</dbReference>
<evidence type="ECO:0000256" key="2">
    <source>
        <dbReference type="ARBA" id="ARBA00004167"/>
    </source>
</evidence>
<accession>S8CH22</accession>
<dbReference type="Pfam" id="PF13639">
    <property type="entry name" value="zf-RING_2"/>
    <property type="match status" value="1"/>
</dbReference>
<evidence type="ECO:0000256" key="16">
    <source>
        <dbReference type="SAM" id="Phobius"/>
    </source>
</evidence>
<dbReference type="AlphaFoldDB" id="S8CH22"/>
<dbReference type="SMART" id="SM00184">
    <property type="entry name" value="RING"/>
    <property type="match status" value="1"/>
</dbReference>
<comment type="subcellular location">
    <subcellularLocation>
        <location evidence="2">Membrane</location>
        <topology evidence="2">Single-pass membrane protein</topology>
    </subcellularLocation>
</comment>
<dbReference type="CDD" id="cd16461">
    <property type="entry name" value="RING-H2_EL5-like"/>
    <property type="match status" value="1"/>
</dbReference>
<evidence type="ECO:0000256" key="5">
    <source>
        <dbReference type="ARBA" id="ARBA00022679"/>
    </source>
</evidence>
<dbReference type="InterPro" id="IPR013083">
    <property type="entry name" value="Znf_RING/FYVE/PHD"/>
</dbReference>
<evidence type="ECO:0000256" key="1">
    <source>
        <dbReference type="ARBA" id="ARBA00000900"/>
    </source>
</evidence>
<gene>
    <name evidence="18" type="ORF">M569_08482</name>
</gene>
<comment type="catalytic activity">
    <reaction evidence="1">
        <text>S-ubiquitinyl-[E2 ubiquitin-conjugating enzyme]-L-cysteine + [acceptor protein]-L-lysine = [E2 ubiquitin-conjugating enzyme]-L-cysteine + N(6)-ubiquitinyl-[acceptor protein]-L-lysine.</text>
        <dbReference type="EC" id="2.3.2.27"/>
    </reaction>
</comment>
<feature type="non-terminal residue" evidence="18">
    <location>
        <position position="336"/>
    </location>
</feature>
<keyword evidence="10" id="KW-0862">Zinc</keyword>
<dbReference type="PANTHER" id="PTHR14155:SF263">
    <property type="entry name" value="E3 UBIQUITIN-PROTEIN LIGASE ATL6"/>
    <property type="match status" value="1"/>
</dbReference>
<dbReference type="InterPro" id="IPR001841">
    <property type="entry name" value="Znf_RING"/>
</dbReference>